<dbReference type="Proteomes" id="UP000809349">
    <property type="component" value="Unassembled WGS sequence"/>
</dbReference>
<gene>
    <name evidence="2" type="ORF">I4X03_014530</name>
</gene>
<feature type="compositionally biased region" description="Pro residues" evidence="1">
    <location>
        <begin position="127"/>
        <end position="143"/>
    </location>
</feature>
<evidence type="ECO:0000256" key="1">
    <source>
        <dbReference type="SAM" id="MobiDB-lite"/>
    </source>
</evidence>
<sequence length="176" mass="19030">MAGSYRFDAPLLADGYHFGFRGWGVLGSQVPDASETGFPGFGYDSVGPDEQGKEIWFQILQFPPSGTYFFNEDTSFRYDGTSFVMPFSKTDEAGAVTYAEAYLNMGGAYVSSRLQQSYTILADDPTDPPPVDPPPVDPPPVDPPADSIQVSPSRTVNFGGGTNRVAFDGGKNRVNF</sequence>
<keyword evidence="3" id="KW-1185">Reference proteome</keyword>
<feature type="region of interest" description="Disordered" evidence="1">
    <location>
        <begin position="122"/>
        <end position="164"/>
    </location>
</feature>
<dbReference type="RefSeq" id="WP_223468959.1">
    <property type="nucleotide sequence ID" value="NZ_JAFBIL020000005.1"/>
</dbReference>
<reference evidence="2 3" key="1">
    <citation type="submission" date="2021-08" db="EMBL/GenBank/DDBJ databases">
        <title>Massilia sp. R798.</title>
        <authorList>
            <person name="Baek J.H."/>
            <person name="Jung H.S."/>
            <person name="Kim K.R."/>
            <person name="Jeon C.O."/>
        </authorList>
    </citation>
    <scope>NUCLEOTIDE SEQUENCE [LARGE SCALE GENOMIC DNA]</scope>
    <source>
        <strain evidence="2 3">R798</strain>
    </source>
</reference>
<evidence type="ECO:0000313" key="3">
    <source>
        <dbReference type="Proteomes" id="UP000809349"/>
    </source>
</evidence>
<protein>
    <submittedName>
        <fullName evidence="2">Uncharacterized protein</fullName>
    </submittedName>
</protein>
<name>A0ABS7SRA2_9BURK</name>
<accession>A0ABS7SRA2</accession>
<dbReference type="EMBL" id="JAFBIL020000005">
    <property type="protein sequence ID" value="MBZ2208478.1"/>
    <property type="molecule type" value="Genomic_DNA"/>
</dbReference>
<proteinExistence type="predicted"/>
<organism evidence="2 3">
    <name type="scientific">Massilia soli</name>
    <dbReference type="NCBI Taxonomy" id="2792854"/>
    <lineage>
        <taxon>Bacteria</taxon>
        <taxon>Pseudomonadati</taxon>
        <taxon>Pseudomonadota</taxon>
        <taxon>Betaproteobacteria</taxon>
        <taxon>Burkholderiales</taxon>
        <taxon>Oxalobacteraceae</taxon>
        <taxon>Telluria group</taxon>
        <taxon>Massilia</taxon>
    </lineage>
</organism>
<evidence type="ECO:0000313" key="2">
    <source>
        <dbReference type="EMBL" id="MBZ2208478.1"/>
    </source>
</evidence>
<comment type="caution">
    <text evidence="2">The sequence shown here is derived from an EMBL/GenBank/DDBJ whole genome shotgun (WGS) entry which is preliminary data.</text>
</comment>